<dbReference type="InterPro" id="IPR016032">
    <property type="entry name" value="Sig_transdc_resp-reg_C-effctor"/>
</dbReference>
<comment type="caution">
    <text evidence="4">The sequence shown here is derived from an EMBL/GenBank/DDBJ whole genome shotgun (WGS) entry which is preliminary data.</text>
</comment>
<sequence length="939" mass="98385">MLYGRTGEQAAVDALLDGAQRGRSGALVLRGEPGIGKSALLEYAAERVGAAGAAGRDWRLIRVCGVEYEADLPFAGLSLLLGSALDRLDALPGPQRRALESAFGLAETTEGAPADRLLAGLATLGLLAELADGRPLLCLVDDAQWLDRASAEALLLAARRLDREGVVLLFAARDGEGSFPAPGLLERRLTGLDPSAAAELLAAGAPGLATAGLRYRVLAEAQGNPLALTELPAASAAEAPGAGGALPLGSRLQLAFHGQVSRLPAATRTLLLVAAAEESGELATVLRAAESLGAGAEHLPVAEESGLLLLFADGRCALRHPLVRAAILQRAPLGERLAVHRALAAVLRERGGHDRGSWHLALATTGQDAELAQALERVARRAEARGGHAGAASAYERAARLTPDPAAAARCLTLTALGELDAAEADRAVALALRAAEQVRDPFTRAVLDWVRATVQFRRGAHPEAHRLLLRAADSGIGAPERARLLLQAFHTAWYLGEEQVVGVLERLAALTLPAGDPTAPLVEHLLAGIGPVFAPAATEAAETSGASEVSEAAGAVGSDPAARSVRECARRARQAGADGPRDLVQLCGATLVTGRDDETYRLAGELIAEARSAGAVGPLPTLLFFLAEAELFHGRHRDAELAVAEGLVLARDTGQPQWVSQLAALDAYLAALRGDGELLAERVGQSLADAATAWGAPGAGTSWTQWALAVHDLGQGRVTEVVERLVPQTAGFTRHHVSTIRSVPDLVEAAVRLGEPQRAEPAFERFQEWTRRIGSPPWARALVLRCQALLGPVELAESGYLAALALHEGADRPFELARTNLLFGEWLRRGRRKTDARSRLRAALEVFERLGATPWAERARTELGAAGAAAPTAAQAGPLAGLTPQEEQIARLAARGLSNREIAAQLFLSPRTVGHHLYKAYPKLGIASRGELADLIGG</sequence>
<keyword evidence="5" id="KW-1185">Reference proteome</keyword>
<feature type="domain" description="HTH luxR-type" evidence="3">
    <location>
        <begin position="876"/>
        <end position="939"/>
    </location>
</feature>
<dbReference type="Pfam" id="PF13191">
    <property type="entry name" value="AAA_16"/>
    <property type="match status" value="1"/>
</dbReference>
<keyword evidence="1" id="KW-0547">Nucleotide-binding</keyword>
<dbReference type="InterPro" id="IPR027417">
    <property type="entry name" value="P-loop_NTPase"/>
</dbReference>
<dbReference type="InterPro" id="IPR041664">
    <property type="entry name" value="AAA_16"/>
</dbReference>
<dbReference type="InterPro" id="IPR000792">
    <property type="entry name" value="Tscrpt_reg_LuxR_C"/>
</dbReference>
<organism evidence="4 5">
    <name type="scientific">Kitasatospora nipponensis</name>
    <dbReference type="NCBI Taxonomy" id="258049"/>
    <lineage>
        <taxon>Bacteria</taxon>
        <taxon>Bacillati</taxon>
        <taxon>Actinomycetota</taxon>
        <taxon>Actinomycetes</taxon>
        <taxon>Kitasatosporales</taxon>
        <taxon>Streptomycetaceae</taxon>
        <taxon>Kitasatospora</taxon>
    </lineage>
</organism>
<dbReference type="SUPFAM" id="SSF52540">
    <property type="entry name" value="P-loop containing nucleoside triphosphate hydrolases"/>
    <property type="match status" value="1"/>
</dbReference>
<dbReference type="Proteomes" id="UP001500037">
    <property type="component" value="Unassembled WGS sequence"/>
</dbReference>
<dbReference type="InterPro" id="IPR036388">
    <property type="entry name" value="WH-like_DNA-bd_sf"/>
</dbReference>
<reference evidence="5" key="1">
    <citation type="journal article" date="2019" name="Int. J. Syst. Evol. Microbiol.">
        <title>The Global Catalogue of Microorganisms (GCM) 10K type strain sequencing project: providing services to taxonomists for standard genome sequencing and annotation.</title>
        <authorList>
            <consortium name="The Broad Institute Genomics Platform"/>
            <consortium name="The Broad Institute Genome Sequencing Center for Infectious Disease"/>
            <person name="Wu L."/>
            <person name="Ma J."/>
        </authorList>
    </citation>
    <scope>NUCLEOTIDE SEQUENCE [LARGE SCALE GENOMIC DNA]</scope>
    <source>
        <strain evidence="5">JCM 13004</strain>
    </source>
</reference>
<keyword evidence="2" id="KW-0067">ATP-binding</keyword>
<evidence type="ECO:0000259" key="3">
    <source>
        <dbReference type="PROSITE" id="PS50043"/>
    </source>
</evidence>
<dbReference type="PROSITE" id="PS50043">
    <property type="entry name" value="HTH_LUXR_2"/>
    <property type="match status" value="1"/>
</dbReference>
<protein>
    <submittedName>
        <fullName evidence="4">LuxR family transcriptional regulator</fullName>
    </submittedName>
</protein>
<dbReference type="SUPFAM" id="SSF46894">
    <property type="entry name" value="C-terminal effector domain of the bipartite response regulators"/>
    <property type="match status" value="1"/>
</dbReference>
<evidence type="ECO:0000256" key="1">
    <source>
        <dbReference type="ARBA" id="ARBA00022741"/>
    </source>
</evidence>
<dbReference type="PANTHER" id="PTHR16305">
    <property type="entry name" value="TESTICULAR SOLUBLE ADENYLYL CYCLASE"/>
    <property type="match status" value="1"/>
</dbReference>
<evidence type="ECO:0000313" key="4">
    <source>
        <dbReference type="EMBL" id="GAA1271251.1"/>
    </source>
</evidence>
<evidence type="ECO:0000256" key="2">
    <source>
        <dbReference type="ARBA" id="ARBA00022840"/>
    </source>
</evidence>
<dbReference type="RefSeq" id="WP_344446173.1">
    <property type="nucleotide sequence ID" value="NZ_BAAALF010000217.1"/>
</dbReference>
<dbReference type="SMART" id="SM00421">
    <property type="entry name" value="HTH_LUXR"/>
    <property type="match status" value="1"/>
</dbReference>
<accession>A0ABP4HKI2</accession>
<dbReference type="PRINTS" id="PR00038">
    <property type="entry name" value="HTHLUXR"/>
</dbReference>
<dbReference type="Pfam" id="PF00196">
    <property type="entry name" value="GerE"/>
    <property type="match status" value="1"/>
</dbReference>
<dbReference type="CDD" id="cd06170">
    <property type="entry name" value="LuxR_C_like"/>
    <property type="match status" value="1"/>
</dbReference>
<proteinExistence type="predicted"/>
<gene>
    <name evidence="4" type="ORF">GCM10009665_69370</name>
</gene>
<dbReference type="PANTHER" id="PTHR16305:SF35">
    <property type="entry name" value="TRANSCRIPTIONAL ACTIVATOR DOMAIN"/>
    <property type="match status" value="1"/>
</dbReference>
<name>A0ABP4HKI2_9ACTN</name>
<dbReference type="EMBL" id="BAAALF010000217">
    <property type="protein sequence ID" value="GAA1271251.1"/>
    <property type="molecule type" value="Genomic_DNA"/>
</dbReference>
<evidence type="ECO:0000313" key="5">
    <source>
        <dbReference type="Proteomes" id="UP001500037"/>
    </source>
</evidence>
<dbReference type="Gene3D" id="1.10.10.10">
    <property type="entry name" value="Winged helix-like DNA-binding domain superfamily/Winged helix DNA-binding domain"/>
    <property type="match status" value="1"/>
</dbReference>